<dbReference type="RefSeq" id="WP_038282565.1">
    <property type="nucleotide sequence ID" value="NZ_JPME01000018.1"/>
</dbReference>
<dbReference type="Proteomes" id="UP000028525">
    <property type="component" value="Unassembled WGS sequence"/>
</dbReference>
<keyword evidence="2" id="KW-0805">Transcription regulation</keyword>
<organism evidence="6 7">
    <name type="scientific">Lacrimispora celerecrescens</name>
    <dbReference type="NCBI Taxonomy" id="29354"/>
    <lineage>
        <taxon>Bacteria</taxon>
        <taxon>Bacillati</taxon>
        <taxon>Bacillota</taxon>
        <taxon>Clostridia</taxon>
        <taxon>Lachnospirales</taxon>
        <taxon>Lachnospiraceae</taxon>
        <taxon>Lacrimispora</taxon>
    </lineage>
</organism>
<evidence type="ECO:0000256" key="1">
    <source>
        <dbReference type="ARBA" id="ARBA00022491"/>
    </source>
</evidence>
<protein>
    <submittedName>
        <fullName evidence="6">MerR family transcriptional regulator</fullName>
    </submittedName>
</protein>
<name>A0A084JKB1_9FIRM</name>
<evidence type="ECO:0000313" key="6">
    <source>
        <dbReference type="EMBL" id="KEZ89395.1"/>
    </source>
</evidence>
<dbReference type="SMART" id="SM00422">
    <property type="entry name" value="HTH_MERR"/>
    <property type="match status" value="1"/>
</dbReference>
<dbReference type="InterPro" id="IPR000551">
    <property type="entry name" value="MerR-type_HTH_dom"/>
</dbReference>
<evidence type="ECO:0000256" key="3">
    <source>
        <dbReference type="ARBA" id="ARBA00023125"/>
    </source>
</evidence>
<keyword evidence="7" id="KW-1185">Reference proteome</keyword>
<keyword evidence="3" id="KW-0238">DNA-binding</keyword>
<dbReference type="STRING" id="29354.IO98_15605"/>
<evidence type="ECO:0000256" key="2">
    <source>
        <dbReference type="ARBA" id="ARBA00023015"/>
    </source>
</evidence>
<evidence type="ECO:0000256" key="4">
    <source>
        <dbReference type="ARBA" id="ARBA00023163"/>
    </source>
</evidence>
<sequence length="253" mass="30146">MKEFLSIGEMGSLFGLNIQTLYYYDSIDIFKPRMRDMKNGRRKYEFDQIYELATICYMRKLGYSLEEITKQRSTQHAGSALDSLKQRSEELHRQWMELISIDEAIQRKLRFIEEEMENIRTDEITIRHFEDRAYLAIGEEEMIYRQNSFYFYPTIAFYQGEGKYFGAYLYPSGEPLPETIRKDQIRKIPTGDFLCGYHLGSYETVPATIERIRNARPDLEFEDLTINFNILDQFVENQSSNYITHTQIRIMKP</sequence>
<dbReference type="InterPro" id="IPR009061">
    <property type="entry name" value="DNA-bd_dom_put_sf"/>
</dbReference>
<dbReference type="GO" id="GO:0003677">
    <property type="term" value="F:DNA binding"/>
    <property type="evidence" value="ECO:0007669"/>
    <property type="project" value="UniProtKB-KW"/>
</dbReference>
<evidence type="ECO:0000259" key="5">
    <source>
        <dbReference type="PROSITE" id="PS50937"/>
    </source>
</evidence>
<dbReference type="PROSITE" id="PS50937">
    <property type="entry name" value="HTH_MERR_2"/>
    <property type="match status" value="1"/>
</dbReference>
<keyword evidence="4" id="KW-0804">Transcription</keyword>
<dbReference type="AlphaFoldDB" id="A0A084JKB1"/>
<dbReference type="PANTHER" id="PTHR30204">
    <property type="entry name" value="REDOX-CYCLING DRUG-SENSING TRANSCRIPTIONAL ACTIVATOR SOXR"/>
    <property type="match status" value="1"/>
</dbReference>
<dbReference type="GO" id="GO:0003700">
    <property type="term" value="F:DNA-binding transcription factor activity"/>
    <property type="evidence" value="ECO:0007669"/>
    <property type="project" value="InterPro"/>
</dbReference>
<dbReference type="OrthoDB" id="9773308at2"/>
<feature type="domain" description="HTH merR-type" evidence="5">
    <location>
        <begin position="1"/>
        <end position="74"/>
    </location>
</feature>
<evidence type="ECO:0000313" key="7">
    <source>
        <dbReference type="Proteomes" id="UP000028525"/>
    </source>
</evidence>
<comment type="caution">
    <text evidence="6">The sequence shown here is derived from an EMBL/GenBank/DDBJ whole genome shotgun (WGS) entry which is preliminary data.</text>
</comment>
<gene>
    <name evidence="6" type="ORF">IO98_15605</name>
</gene>
<dbReference type="EMBL" id="JPME01000018">
    <property type="protein sequence ID" value="KEZ89395.1"/>
    <property type="molecule type" value="Genomic_DNA"/>
</dbReference>
<dbReference type="PANTHER" id="PTHR30204:SF69">
    <property type="entry name" value="MERR-FAMILY TRANSCRIPTIONAL REGULATOR"/>
    <property type="match status" value="1"/>
</dbReference>
<keyword evidence="1" id="KW-0678">Repressor</keyword>
<reference evidence="6 7" key="1">
    <citation type="submission" date="2014-07" db="EMBL/GenBank/DDBJ databases">
        <title>Draft genome of Clostridium celerecrescens 152B isolated from sediments associated with methane hydrate from Krishna Godavari basin.</title>
        <authorList>
            <person name="Honkalas V.S."/>
            <person name="Dabir A.P."/>
            <person name="Arora P."/>
            <person name="Dhakephalkar P.K."/>
        </authorList>
    </citation>
    <scope>NUCLEOTIDE SEQUENCE [LARGE SCALE GENOMIC DNA]</scope>
    <source>
        <strain evidence="6 7">152B</strain>
    </source>
</reference>
<accession>A0A084JKB1</accession>
<dbReference type="SUPFAM" id="SSF46955">
    <property type="entry name" value="Putative DNA-binding domain"/>
    <property type="match status" value="1"/>
</dbReference>
<proteinExistence type="predicted"/>
<dbReference type="InterPro" id="IPR047057">
    <property type="entry name" value="MerR_fam"/>
</dbReference>
<dbReference type="Gene3D" id="1.10.1660.10">
    <property type="match status" value="1"/>
</dbReference>
<dbReference type="Pfam" id="PF13411">
    <property type="entry name" value="MerR_1"/>
    <property type="match status" value="1"/>
</dbReference>